<dbReference type="Proteomes" id="UP000003759">
    <property type="component" value="Chromosome"/>
</dbReference>
<dbReference type="RefSeq" id="WP_014933729.1">
    <property type="nucleotide sequence ID" value="NC_018604.1"/>
</dbReference>
<organism evidence="1 2">
    <name type="scientific">Brachyspira pilosicoli WesB</name>
    <dbReference type="NCBI Taxonomy" id="1161918"/>
    <lineage>
        <taxon>Bacteria</taxon>
        <taxon>Pseudomonadati</taxon>
        <taxon>Spirochaetota</taxon>
        <taxon>Spirochaetia</taxon>
        <taxon>Brachyspirales</taxon>
        <taxon>Brachyspiraceae</taxon>
        <taxon>Brachyspira</taxon>
    </lineage>
</organism>
<dbReference type="PATRIC" id="fig|1161918.5.peg.1641"/>
<proteinExistence type="predicted"/>
<dbReference type="KEGG" id="bpw:WESB_2128"/>
<dbReference type="AlphaFoldDB" id="K0JKM7"/>
<name>K0JKM7_BRAPL</name>
<evidence type="ECO:0000313" key="2">
    <source>
        <dbReference type="Proteomes" id="UP000003759"/>
    </source>
</evidence>
<evidence type="ECO:0000313" key="1">
    <source>
        <dbReference type="EMBL" id="CCG57592.1"/>
    </source>
</evidence>
<dbReference type="PROSITE" id="PS51257">
    <property type="entry name" value="PROKAR_LIPOPROTEIN"/>
    <property type="match status" value="1"/>
</dbReference>
<sequence length="409" mass="45687">MNFKLIFITLISSILISCYSPFFLTDTDGFSVYRSSSSGSGLSSDFIKATIAKETENLIVYVEKGESYNSSSLDLVCNEFEKYYAKEKSIYGNHTDVDNNGKIIILFLDLNPESGSSSILNGYFNPADLIDGQGNNADMLYMDLGGLNNNPYYMAGTILHELQHLINYNVNVLGNGREMDVWLNEALSESTSVLFNETTINSRNKEFNNINYYCFYTWDLPINIFANYPSASVFMNWLYIKSNYDENVFKNIASFKAVSSYNRVLSQVTSISATWDNLLLQWIDDVDNGLVSGAKIGKIDNNNYINTYIPLYPGALIVFNSSNIGNVDTSGSLLKTKQNNSSLILLNSDTYDGTYPTPINITLSPISSSSILRSAKSSIAESSYSDNSYLEVISNTKPKYRNILLNKIN</sequence>
<protein>
    <submittedName>
        <fullName evidence="1">Peptidase M30, hyicolysin</fullName>
    </submittedName>
</protein>
<dbReference type="EMBL" id="HE793032">
    <property type="protein sequence ID" value="CCG57592.1"/>
    <property type="molecule type" value="Genomic_DNA"/>
</dbReference>
<dbReference type="HOGENOM" id="CLU_665106_0_0_12"/>
<reference evidence="1 2" key="1">
    <citation type="journal article" date="2012" name="BMC Genomics">
        <title>Comparative genomics of Brachyspira pilosicoli strains: genome rearrangements, reductions and correlation of genetic compliment with phenotypic diversity.</title>
        <authorList>
            <person name="Mappley L.J."/>
            <person name="Black M.L."/>
            <person name="Abuoun M."/>
            <person name="Darby A.C."/>
            <person name="Woodward M.J."/>
            <person name="Parkhill J."/>
            <person name="Turner A.K."/>
            <person name="Bellgard M.I."/>
            <person name="La T."/>
            <person name="Phillips N.D."/>
            <person name="La Ragione R.M."/>
            <person name="Hampson D.J."/>
        </authorList>
    </citation>
    <scope>NUCLEOTIDE SEQUENCE [LARGE SCALE GENOMIC DNA]</scope>
    <source>
        <strain evidence="1">WesB</strain>
    </source>
</reference>
<accession>K0JKM7</accession>
<dbReference type="OrthoDB" id="308877at2"/>
<gene>
    <name evidence="1" type="ORF">WESB_2128</name>
</gene>